<evidence type="ECO:0000259" key="2">
    <source>
        <dbReference type="Pfam" id="PF00501"/>
    </source>
</evidence>
<comment type="similarity">
    <text evidence="1">Belongs to the ATP-dependent AMP-binding enzyme family.</text>
</comment>
<dbReference type="Pfam" id="PF00501">
    <property type="entry name" value="AMP-binding"/>
    <property type="match status" value="1"/>
</dbReference>
<dbReference type="InterPro" id="IPR042099">
    <property type="entry name" value="ANL_N_sf"/>
</dbReference>
<reference evidence="3 4" key="1">
    <citation type="submission" date="2024-02" db="EMBL/GenBank/DDBJ databases">
        <title>A draft genome for the cacao thread blight pathogen Marasmius crinis-equi.</title>
        <authorList>
            <person name="Cohen S.P."/>
            <person name="Baruah I.K."/>
            <person name="Amoako-Attah I."/>
            <person name="Bukari Y."/>
            <person name="Meinhardt L.W."/>
            <person name="Bailey B.A."/>
        </authorList>
    </citation>
    <scope>NUCLEOTIDE SEQUENCE [LARGE SCALE GENOMIC DNA]</scope>
    <source>
        <strain evidence="3 4">GH-76</strain>
    </source>
</reference>
<evidence type="ECO:0000313" key="4">
    <source>
        <dbReference type="Proteomes" id="UP001465976"/>
    </source>
</evidence>
<evidence type="ECO:0000313" key="3">
    <source>
        <dbReference type="EMBL" id="KAL0572811.1"/>
    </source>
</evidence>
<proteinExistence type="inferred from homology"/>
<dbReference type="SUPFAM" id="SSF56801">
    <property type="entry name" value="Acetyl-CoA synthetase-like"/>
    <property type="match status" value="1"/>
</dbReference>
<dbReference type="PANTHER" id="PTHR43201">
    <property type="entry name" value="ACYL-COA SYNTHETASE"/>
    <property type="match status" value="1"/>
</dbReference>
<dbReference type="Pfam" id="PF23562">
    <property type="entry name" value="AMP-binding_C_3"/>
    <property type="match status" value="1"/>
</dbReference>
<dbReference type="InterPro" id="IPR000873">
    <property type="entry name" value="AMP-dep_synth/lig_dom"/>
</dbReference>
<evidence type="ECO:0000256" key="1">
    <source>
        <dbReference type="ARBA" id="ARBA00006432"/>
    </source>
</evidence>
<sequence>MGPIEAFTSQFETIEKYHPAQGAAQLIAGAVLYKLSTSRIGCSEPKMLQTPLTVLYDTVSKKPDALAFKIPVVDPKTSEVVEWKGITYAEFASDVNRFAGYWDRTFEKDGIQKGAVVALCLSGFEYIDVVHLYSISRAGYITHVFSRLPALEIVKDLLQESETKALVRSVHFKEALASIEGGGIPVYDAVALLPDRGEYKDMPALPGTKNPDDILLIAHTSGSTSGRPKLVRCNYRWIDASVKKMLTIRNIARGHCMIQPRDSRNPYDLRELLDMVRRASVNALCLFTPLVVKLLHLARSEPEVLNLLKGLHGLAYAGAIFPRSEEEYVISVGLNVRGVFASTEIGAALATRGILNDPSGAYYINDTPGISYQFDPVSGEDRILELVVRSDSADCPREEFRSKEDGHFHTGDLWERVEGEGKKIGYLYRGRDDDWIKGEYALRCDTKAIEENVRRTSGDLIFECVAVGYGRPSPALLVEPALTHDSADQDLKQKIFDRIQPFNSLFREHERIVSPNLILLVSRNTLPRTETKGNVKRKAAEDMFKEMLDRVYVNGVTI</sequence>
<name>A0ABR3FCL0_9AGAR</name>
<feature type="domain" description="AMP-dependent synthetase/ligase" evidence="2">
    <location>
        <begin position="59"/>
        <end position="238"/>
    </location>
</feature>
<gene>
    <name evidence="3" type="ORF">V5O48_009156</name>
</gene>
<protein>
    <recommendedName>
        <fullName evidence="2">AMP-dependent synthetase/ligase domain-containing protein</fullName>
    </recommendedName>
</protein>
<organism evidence="3 4">
    <name type="scientific">Marasmius crinis-equi</name>
    <dbReference type="NCBI Taxonomy" id="585013"/>
    <lineage>
        <taxon>Eukaryota</taxon>
        <taxon>Fungi</taxon>
        <taxon>Dikarya</taxon>
        <taxon>Basidiomycota</taxon>
        <taxon>Agaricomycotina</taxon>
        <taxon>Agaricomycetes</taxon>
        <taxon>Agaricomycetidae</taxon>
        <taxon>Agaricales</taxon>
        <taxon>Marasmiineae</taxon>
        <taxon>Marasmiaceae</taxon>
        <taxon>Marasmius</taxon>
    </lineage>
</organism>
<accession>A0ABR3FCL0</accession>
<dbReference type="Gene3D" id="3.40.50.12780">
    <property type="entry name" value="N-terminal domain of ligase-like"/>
    <property type="match status" value="1"/>
</dbReference>
<dbReference type="EMBL" id="JBAHYK010000580">
    <property type="protein sequence ID" value="KAL0572811.1"/>
    <property type="molecule type" value="Genomic_DNA"/>
</dbReference>
<dbReference type="PANTHER" id="PTHR43201:SF8">
    <property type="entry name" value="ACYL-COA SYNTHETASE FAMILY MEMBER 3"/>
    <property type="match status" value="1"/>
</dbReference>
<keyword evidence="4" id="KW-1185">Reference proteome</keyword>
<dbReference type="Gene3D" id="3.40.50.980">
    <property type="match status" value="1"/>
</dbReference>
<dbReference type="Proteomes" id="UP001465976">
    <property type="component" value="Unassembled WGS sequence"/>
</dbReference>
<comment type="caution">
    <text evidence="3">The sequence shown here is derived from an EMBL/GenBank/DDBJ whole genome shotgun (WGS) entry which is preliminary data.</text>
</comment>